<sequence length="62" mass="7223">MATYDQWRLATPPYCEAPPDVRCDECGAWWEECTCEDGPREYTRADYEADRADDEISEGRNL</sequence>
<dbReference type="EMBL" id="MT143042">
    <property type="protein sequence ID" value="QJA92151.1"/>
    <property type="molecule type" value="Genomic_DNA"/>
</dbReference>
<dbReference type="AlphaFoldDB" id="A0A6M3LG89"/>
<proteinExistence type="predicted"/>
<name>A0A6M3LG89_9ZZZZ</name>
<evidence type="ECO:0000313" key="1">
    <source>
        <dbReference type="EMBL" id="QJA92151.1"/>
    </source>
</evidence>
<protein>
    <submittedName>
        <fullName evidence="1">Uncharacterized protein</fullName>
    </submittedName>
</protein>
<gene>
    <name evidence="1" type="ORF">MM415B04837_0005</name>
</gene>
<reference evidence="1" key="1">
    <citation type="submission" date="2020-03" db="EMBL/GenBank/DDBJ databases">
        <title>The deep terrestrial virosphere.</title>
        <authorList>
            <person name="Holmfeldt K."/>
            <person name="Nilsson E."/>
            <person name="Simone D."/>
            <person name="Lopez-Fernandez M."/>
            <person name="Wu X."/>
            <person name="de Brujin I."/>
            <person name="Lundin D."/>
            <person name="Andersson A."/>
            <person name="Bertilsson S."/>
            <person name="Dopson M."/>
        </authorList>
    </citation>
    <scope>NUCLEOTIDE SEQUENCE</scope>
    <source>
        <strain evidence="1">MM415B04837</strain>
    </source>
</reference>
<organism evidence="1">
    <name type="scientific">viral metagenome</name>
    <dbReference type="NCBI Taxonomy" id="1070528"/>
    <lineage>
        <taxon>unclassified sequences</taxon>
        <taxon>metagenomes</taxon>
        <taxon>organismal metagenomes</taxon>
    </lineage>
</organism>
<accession>A0A6M3LG89</accession>